<dbReference type="InterPro" id="IPR000648">
    <property type="entry name" value="Oxysterol-bd"/>
</dbReference>
<comment type="similarity">
    <text evidence="1">Belongs to the OSBP family.</text>
</comment>
<dbReference type="AlphaFoldDB" id="A0A8H3J5Q1"/>
<feature type="compositionally biased region" description="Acidic residues" evidence="5">
    <location>
        <begin position="564"/>
        <end position="576"/>
    </location>
</feature>
<reference evidence="7" key="1">
    <citation type="submission" date="2021-03" db="EMBL/GenBank/DDBJ databases">
        <authorList>
            <person name="Tagirdzhanova G."/>
        </authorList>
    </citation>
    <scope>NUCLEOTIDE SEQUENCE</scope>
</reference>
<dbReference type="Gene3D" id="2.30.29.30">
    <property type="entry name" value="Pleckstrin-homology domain (PH domain)/Phosphotyrosine-binding domain (PTB)"/>
    <property type="match status" value="1"/>
</dbReference>
<evidence type="ECO:0000256" key="3">
    <source>
        <dbReference type="ARBA" id="ARBA00023055"/>
    </source>
</evidence>
<feature type="compositionally biased region" description="Polar residues" evidence="5">
    <location>
        <begin position="465"/>
        <end position="476"/>
    </location>
</feature>
<feature type="region of interest" description="Disordered" evidence="5">
    <location>
        <begin position="324"/>
        <end position="350"/>
    </location>
</feature>
<dbReference type="GO" id="GO:0097038">
    <property type="term" value="C:perinuclear endoplasmic reticulum"/>
    <property type="evidence" value="ECO:0007669"/>
    <property type="project" value="TreeGrafter"/>
</dbReference>
<dbReference type="GO" id="GO:0032934">
    <property type="term" value="F:sterol binding"/>
    <property type="evidence" value="ECO:0007669"/>
    <property type="project" value="TreeGrafter"/>
</dbReference>
<feature type="compositionally biased region" description="Polar residues" evidence="5">
    <location>
        <begin position="193"/>
        <end position="205"/>
    </location>
</feature>
<dbReference type="SUPFAM" id="SSF50729">
    <property type="entry name" value="PH domain-like"/>
    <property type="match status" value="1"/>
</dbReference>
<dbReference type="Gene3D" id="3.30.70.3490">
    <property type="match status" value="1"/>
</dbReference>
<dbReference type="GO" id="GO:0006897">
    <property type="term" value="P:endocytosis"/>
    <property type="evidence" value="ECO:0007669"/>
    <property type="project" value="TreeGrafter"/>
</dbReference>
<name>A0A8H3J5Q1_9LECA</name>
<dbReference type="SUPFAM" id="SSF101576">
    <property type="entry name" value="Supernatant protein factor (SPF), C-terminal domain"/>
    <property type="match status" value="1"/>
</dbReference>
<feature type="domain" description="PH" evidence="6">
    <location>
        <begin position="225"/>
        <end position="319"/>
    </location>
</feature>
<gene>
    <name evidence="7" type="ORF">IMSHALPRED_002479</name>
</gene>
<evidence type="ECO:0000256" key="5">
    <source>
        <dbReference type="SAM" id="MobiDB-lite"/>
    </source>
</evidence>
<dbReference type="InterPro" id="IPR001849">
    <property type="entry name" value="PH_domain"/>
</dbReference>
<evidence type="ECO:0000256" key="2">
    <source>
        <dbReference type="ARBA" id="ARBA00022448"/>
    </source>
</evidence>
<dbReference type="InterPro" id="IPR036598">
    <property type="entry name" value="GOLD_dom_sf"/>
</dbReference>
<dbReference type="InterPro" id="IPR041680">
    <property type="entry name" value="PH_8"/>
</dbReference>
<dbReference type="GO" id="GO:0005886">
    <property type="term" value="C:plasma membrane"/>
    <property type="evidence" value="ECO:0007669"/>
    <property type="project" value="TreeGrafter"/>
</dbReference>
<keyword evidence="8" id="KW-1185">Reference proteome</keyword>
<evidence type="ECO:0000256" key="1">
    <source>
        <dbReference type="ARBA" id="ARBA00008842"/>
    </source>
</evidence>
<feature type="region of interest" description="Disordered" evidence="5">
    <location>
        <begin position="903"/>
        <end position="923"/>
    </location>
</feature>
<dbReference type="Pfam" id="PF01237">
    <property type="entry name" value="Oxysterol_BP"/>
    <property type="match status" value="1"/>
</dbReference>
<feature type="region of interest" description="Disordered" evidence="5">
    <location>
        <begin position="156"/>
        <end position="233"/>
    </location>
</feature>
<keyword evidence="4" id="KW-0446">Lipid-binding</keyword>
<dbReference type="PROSITE" id="PS50003">
    <property type="entry name" value="PH_DOMAIN"/>
    <property type="match status" value="1"/>
</dbReference>
<evidence type="ECO:0000313" key="8">
    <source>
        <dbReference type="Proteomes" id="UP000664534"/>
    </source>
</evidence>
<dbReference type="EMBL" id="CAJPDT010000143">
    <property type="protein sequence ID" value="CAF9941218.1"/>
    <property type="molecule type" value="Genomic_DNA"/>
</dbReference>
<dbReference type="GO" id="GO:0034727">
    <property type="term" value="P:piecemeal microautophagy of the nucleus"/>
    <property type="evidence" value="ECO:0007669"/>
    <property type="project" value="TreeGrafter"/>
</dbReference>
<evidence type="ECO:0000256" key="4">
    <source>
        <dbReference type="ARBA" id="ARBA00023121"/>
    </source>
</evidence>
<feature type="compositionally biased region" description="Polar residues" evidence="5">
    <location>
        <begin position="404"/>
        <end position="418"/>
    </location>
</feature>
<feature type="compositionally biased region" description="Basic and acidic residues" evidence="5">
    <location>
        <begin position="903"/>
        <end position="922"/>
    </location>
</feature>
<dbReference type="FunFam" id="2.30.29.30:FF:000369">
    <property type="entry name" value="Oxysterol binding protein"/>
    <property type="match status" value="1"/>
</dbReference>
<protein>
    <recommendedName>
        <fullName evidence="6">PH domain-containing protein</fullName>
    </recommendedName>
</protein>
<evidence type="ECO:0000313" key="7">
    <source>
        <dbReference type="EMBL" id="CAF9941218.1"/>
    </source>
</evidence>
<dbReference type="InterPro" id="IPR011993">
    <property type="entry name" value="PH-like_dom_sf"/>
</dbReference>
<dbReference type="GO" id="GO:0035621">
    <property type="term" value="P:ER to Golgi ceramide transport"/>
    <property type="evidence" value="ECO:0007669"/>
    <property type="project" value="TreeGrafter"/>
</dbReference>
<dbReference type="GO" id="GO:0006887">
    <property type="term" value="P:exocytosis"/>
    <property type="evidence" value="ECO:0007669"/>
    <property type="project" value="TreeGrafter"/>
</dbReference>
<comment type="caution">
    <text evidence="7">The sequence shown here is derived from an EMBL/GenBank/DDBJ whole genome shotgun (WGS) entry which is preliminary data.</text>
</comment>
<dbReference type="GO" id="GO:0032541">
    <property type="term" value="C:cortical endoplasmic reticulum"/>
    <property type="evidence" value="ECO:0007669"/>
    <property type="project" value="TreeGrafter"/>
</dbReference>
<dbReference type="SUPFAM" id="SSF144000">
    <property type="entry name" value="Oxysterol-binding protein-like"/>
    <property type="match status" value="1"/>
</dbReference>
<dbReference type="Gene3D" id="2.40.160.120">
    <property type="match status" value="1"/>
</dbReference>
<dbReference type="PANTHER" id="PTHR10972:SF203">
    <property type="entry name" value="OXYSTEROL-BINDING PROTEIN HOMOLOG 3"/>
    <property type="match status" value="1"/>
</dbReference>
<dbReference type="SMART" id="SM00233">
    <property type="entry name" value="PH"/>
    <property type="match status" value="1"/>
</dbReference>
<accession>A0A8H3J5Q1</accession>
<sequence>MAGMEQLEIHSKSYLVRWVNVKAEHTISWSIRPDKKSINFGIFKHPGIGQAPTPNLPSSTFELPPTPGIRPEDAHQESHSSKNASSTATEKLKSIGLKPVSWYGTCEANRVSTGTYDVPKNEGAMYALVFDNTFAKSFAKSATFVLLTYPTGSPPHSNHHMHHIQGGSSESVPSLKDASNPRKISMKRESSDPPAQSSSFNSATQRGFAEGKDKRQGGSESSSSSNFFTGVLQKKRRKKNQGWARRFFSLDYTSSTLSYYQNRRTQAVRGAVPLSMAAIGASAKTRQISIDSGAEIWHLKAGSQRDFDAWTRALELARSYASPTTPASATRLDMHGGSTSAARTSPEEEQDWAKVEDLVAQVRGSRDAAKSLAIDTDPKYLLRTQTLTPIDPALNREDSAPISGASSTSGSPAEQSLPSGYFAEGDRRPFWKRKPTTDRSMPGMYRSVSATPSTQSLRATRPTPIRTSSFGKNLQSHPEEETVHDRCLSLLRDLDSIVAKFNRLIAESKQRRAPVIAPVASRQSIDTQGDDEFFDAEGGNSSQLLDIHHESEEEGEDAERGFATDEDSASASDVDEPTARGQHSAESGKATPAFPSKPRSLTPLPAQWVKRRNAVNAPTGAPPSLVSFMRKNVGKDLSTISMPVTANEPISALQRFAEVVEYSTLLDDAANKPRSSIERLIYVTAFAVSNFSSIRVKERAIRKPFNPMLGETFELVREDRELRFLAEKVSHRPVRMAYQAETEHWTLTQSPLPTQKFWGKSAELITEGKTRVVLHSTGDRFSWAPGSSFLRNIIAGEKYVEPVGNMTIVNEATGETAVVTFKSKGMFSGRSEDVAVQTYDSYGDEQALGLVGKWTSSLTATENGISRTNEPPIWSVAELLPDAAKRYGFTTFAASLNEITPIEKGKLPPTDSRLRPDQRAAEDGDFDEAEVLKGKLEEAQRKRRKILEDEGRSWTPKWFEKIDGGDASGEEVWVAKSGQDNYWEKRKTSEWKEVEKIFEM</sequence>
<dbReference type="InterPro" id="IPR037239">
    <property type="entry name" value="OSBP_sf"/>
</dbReference>
<feature type="compositionally biased region" description="Basic and acidic residues" evidence="5">
    <location>
        <begin position="70"/>
        <end position="80"/>
    </location>
</feature>
<feature type="region of interest" description="Disordered" evidence="5">
    <location>
        <begin position="391"/>
        <end position="479"/>
    </location>
</feature>
<dbReference type="Proteomes" id="UP000664534">
    <property type="component" value="Unassembled WGS sequence"/>
</dbReference>
<dbReference type="FunFam" id="2.40.160.120:FF:000001">
    <property type="entry name" value="Oxysterol-binding protein"/>
    <property type="match status" value="1"/>
</dbReference>
<proteinExistence type="inferred from homology"/>
<dbReference type="GO" id="GO:0005829">
    <property type="term" value="C:cytosol"/>
    <property type="evidence" value="ECO:0007669"/>
    <property type="project" value="TreeGrafter"/>
</dbReference>
<keyword evidence="2" id="KW-0813">Transport</keyword>
<feature type="compositionally biased region" description="Polar residues" evidence="5">
    <location>
        <begin position="448"/>
        <end position="458"/>
    </location>
</feature>
<dbReference type="GO" id="GO:0120009">
    <property type="term" value="P:intermembrane lipid transfer"/>
    <property type="evidence" value="ECO:0007669"/>
    <property type="project" value="UniProtKB-ARBA"/>
</dbReference>
<dbReference type="Pfam" id="PF15409">
    <property type="entry name" value="PH_8"/>
    <property type="match status" value="1"/>
</dbReference>
<feature type="region of interest" description="Disordered" evidence="5">
    <location>
        <begin position="50"/>
        <end position="90"/>
    </location>
</feature>
<keyword evidence="3" id="KW-0445">Lipid transport</keyword>
<feature type="compositionally biased region" description="Polar residues" evidence="5">
    <location>
        <begin position="52"/>
        <end position="61"/>
    </location>
</feature>
<dbReference type="PANTHER" id="PTHR10972">
    <property type="entry name" value="OXYSTEROL-BINDING PROTEIN-RELATED"/>
    <property type="match status" value="1"/>
</dbReference>
<dbReference type="GO" id="GO:0030011">
    <property type="term" value="P:maintenance of cell polarity"/>
    <property type="evidence" value="ECO:0007669"/>
    <property type="project" value="TreeGrafter"/>
</dbReference>
<feature type="region of interest" description="Disordered" evidence="5">
    <location>
        <begin position="509"/>
        <end position="602"/>
    </location>
</feature>
<dbReference type="Gene3D" id="2.60.120.680">
    <property type="entry name" value="GOLD domain"/>
    <property type="match status" value="1"/>
</dbReference>
<organism evidence="7 8">
    <name type="scientific">Imshaugia aleurites</name>
    <dbReference type="NCBI Taxonomy" id="172621"/>
    <lineage>
        <taxon>Eukaryota</taxon>
        <taxon>Fungi</taxon>
        <taxon>Dikarya</taxon>
        <taxon>Ascomycota</taxon>
        <taxon>Pezizomycotina</taxon>
        <taxon>Lecanoromycetes</taxon>
        <taxon>OSLEUM clade</taxon>
        <taxon>Lecanoromycetidae</taxon>
        <taxon>Lecanorales</taxon>
        <taxon>Lecanorineae</taxon>
        <taxon>Parmeliaceae</taxon>
        <taxon>Imshaugia</taxon>
    </lineage>
</organism>
<evidence type="ECO:0000259" key="6">
    <source>
        <dbReference type="PROSITE" id="PS50003"/>
    </source>
</evidence>
<dbReference type="OrthoDB" id="1854502at2759"/>